<evidence type="ECO:0000313" key="4">
    <source>
        <dbReference type="Proteomes" id="UP000033615"/>
    </source>
</evidence>
<dbReference type="SUPFAM" id="SSF51905">
    <property type="entry name" value="FAD/NAD(P)-binding domain"/>
    <property type="match status" value="1"/>
</dbReference>
<name>A0A1V4CRY8_9ACTN</name>
<feature type="compositionally biased region" description="Low complexity" evidence="1">
    <location>
        <begin position="476"/>
        <end position="506"/>
    </location>
</feature>
<dbReference type="EMBL" id="LAKD02000196">
    <property type="protein sequence ID" value="OPF68554.1"/>
    <property type="molecule type" value="Genomic_DNA"/>
</dbReference>
<dbReference type="InterPro" id="IPR052189">
    <property type="entry name" value="L-asp_N-monooxygenase_NS-form"/>
</dbReference>
<evidence type="ECO:0000313" key="3">
    <source>
        <dbReference type="EMBL" id="OPF68554.1"/>
    </source>
</evidence>
<sequence length="523" mass="54040">MTLIDALARSAPGEGVTVSVFEPRPYPGPGRPYGGDAEGALINRPAEAMSVRHTDPGDFCTWLGGLSRAGGFPFVDPRARFQPRWLFGRYLRRRLAAATAQLAAAGSTVVVRRATVEDLYCEGGRLVTCTSDGQVQAHDHVVLCLGTPRPADVYGLAGRPGFVADPYPLSPSLPAGEPVTVLGSNLSAVDCAVALLRRGHGAPIRLVSRSGLLPSVRCVAAAIDPVQAGQLADAVRCTPSAALWSTVRRLLYEGLLAHGASPQEMALDLAVGEPPADRLARQLGRQDAADCWRGALLPLLDPVGELLWQRLPLTTRQAFLRRHNTAVATVLNPMPPATAALLLRALRTGALEVHAGITAIDPVPGGGFTVWSGEGKHRAGVVLNAVRATPYDPAEPAGRLLGRLAARGLARIHPCGGVYVDFPTNRVLGPARGLYALGHPTAGDLYYANAGSLLGISARAERIAARIRPGPPPDPTAQARPGTATATAAGAQLGPAPGTAVGAQSGSAAGTAAGVAGSMTVMG</sequence>
<feature type="domain" description="FAD-dependent urate hydroxylase HpyO/Asp monooxygenase CreE-like FAD/NAD(P)-binding" evidence="2">
    <location>
        <begin position="3"/>
        <end position="147"/>
    </location>
</feature>
<dbReference type="PANTHER" id="PTHR40254">
    <property type="entry name" value="BLR0577 PROTEIN"/>
    <property type="match status" value="1"/>
</dbReference>
<accession>A0A1V4CRY8</accession>
<dbReference type="Pfam" id="PF13454">
    <property type="entry name" value="NAD_binding_9"/>
    <property type="match status" value="1"/>
</dbReference>
<feature type="region of interest" description="Disordered" evidence="1">
    <location>
        <begin position="467"/>
        <end position="506"/>
    </location>
</feature>
<proteinExistence type="predicted"/>
<dbReference type="InterPro" id="IPR036188">
    <property type="entry name" value="FAD/NAD-bd_sf"/>
</dbReference>
<gene>
    <name evidence="3" type="ORF">VT50_0237525</name>
</gene>
<dbReference type="AlphaFoldDB" id="A0A1V4CRY8"/>
<dbReference type="PANTHER" id="PTHR40254:SF1">
    <property type="entry name" value="BLR0577 PROTEIN"/>
    <property type="match status" value="1"/>
</dbReference>
<dbReference type="Proteomes" id="UP000033615">
    <property type="component" value="Unassembled WGS sequence"/>
</dbReference>
<dbReference type="InterPro" id="IPR038732">
    <property type="entry name" value="HpyO/CreE_NAD-binding"/>
</dbReference>
<organism evidence="3 4">
    <name type="scientific">Streptomyces antioxidans</name>
    <dbReference type="NCBI Taxonomy" id="1507734"/>
    <lineage>
        <taxon>Bacteria</taxon>
        <taxon>Bacillati</taxon>
        <taxon>Actinomycetota</taxon>
        <taxon>Actinomycetes</taxon>
        <taxon>Kitasatosporales</taxon>
        <taxon>Streptomycetaceae</taxon>
        <taxon>Streptomyces</taxon>
    </lineage>
</organism>
<comment type="caution">
    <text evidence="3">The sequence shown here is derived from an EMBL/GenBank/DDBJ whole genome shotgun (WGS) entry which is preliminary data.</text>
</comment>
<protein>
    <recommendedName>
        <fullName evidence="2">FAD-dependent urate hydroxylase HpyO/Asp monooxygenase CreE-like FAD/NAD(P)-binding domain-containing protein</fullName>
    </recommendedName>
</protein>
<evidence type="ECO:0000259" key="2">
    <source>
        <dbReference type="Pfam" id="PF13454"/>
    </source>
</evidence>
<feature type="non-terminal residue" evidence="3">
    <location>
        <position position="523"/>
    </location>
</feature>
<reference evidence="3" key="1">
    <citation type="submission" date="2016-12" db="EMBL/GenBank/DDBJ databases">
        <title>Genome sequence of Streptomyces antioxidans MUSC 164.</title>
        <authorList>
            <person name="Lee L.-H."/>
            <person name="Ser H.-L."/>
        </authorList>
    </citation>
    <scope>NUCLEOTIDE SEQUENCE [LARGE SCALE GENOMIC DNA]</scope>
    <source>
        <strain evidence="3">MUSC 164</strain>
    </source>
</reference>
<dbReference type="Gene3D" id="3.50.50.60">
    <property type="entry name" value="FAD/NAD(P)-binding domain"/>
    <property type="match status" value="1"/>
</dbReference>
<evidence type="ECO:0000256" key="1">
    <source>
        <dbReference type="SAM" id="MobiDB-lite"/>
    </source>
</evidence>
<keyword evidence="4" id="KW-1185">Reference proteome</keyword>